<keyword evidence="3 8" id="KW-1134">Transmembrane beta strand</keyword>
<feature type="signal peptide" evidence="11">
    <location>
        <begin position="1"/>
        <end position="29"/>
    </location>
</feature>
<dbReference type="InterPro" id="IPR023996">
    <property type="entry name" value="TonB-dep_OMP_SusC/RagA"/>
</dbReference>
<dbReference type="Proteomes" id="UP000676386">
    <property type="component" value="Unassembled WGS sequence"/>
</dbReference>
<dbReference type="InterPro" id="IPR039426">
    <property type="entry name" value="TonB-dep_rcpt-like"/>
</dbReference>
<dbReference type="EMBL" id="JAGTXB010000027">
    <property type="protein sequence ID" value="MBS0032050.1"/>
    <property type="molecule type" value="Genomic_DNA"/>
</dbReference>
<evidence type="ECO:0000256" key="2">
    <source>
        <dbReference type="ARBA" id="ARBA00022448"/>
    </source>
</evidence>
<evidence type="ECO:0000259" key="12">
    <source>
        <dbReference type="Pfam" id="PF00593"/>
    </source>
</evidence>
<dbReference type="Gene3D" id="2.170.130.10">
    <property type="entry name" value="TonB-dependent receptor, plug domain"/>
    <property type="match status" value="1"/>
</dbReference>
<protein>
    <submittedName>
        <fullName evidence="14">SusC/RagA family TonB-linked outer membrane protein</fullName>
    </submittedName>
</protein>
<proteinExistence type="inferred from homology"/>
<evidence type="ECO:0000256" key="8">
    <source>
        <dbReference type="PROSITE-ProRule" id="PRU01360"/>
    </source>
</evidence>
<keyword evidence="11" id="KW-0732">Signal</keyword>
<keyword evidence="5 9" id="KW-0798">TonB box</keyword>
<dbReference type="InterPro" id="IPR000531">
    <property type="entry name" value="Beta-barrel_TonB"/>
</dbReference>
<dbReference type="SUPFAM" id="SSF56935">
    <property type="entry name" value="Porins"/>
    <property type="match status" value="1"/>
</dbReference>
<keyword evidence="4 8" id="KW-0812">Transmembrane</keyword>
<evidence type="ECO:0000259" key="13">
    <source>
        <dbReference type="Pfam" id="PF07715"/>
    </source>
</evidence>
<comment type="subcellular location">
    <subcellularLocation>
        <location evidence="1 8">Cell outer membrane</location>
        <topology evidence="1 8">Multi-pass membrane protein</topology>
    </subcellularLocation>
</comment>
<organism evidence="14 15">
    <name type="scientific">Chitinophaga hostae</name>
    <dbReference type="NCBI Taxonomy" id="2831022"/>
    <lineage>
        <taxon>Bacteria</taxon>
        <taxon>Pseudomonadati</taxon>
        <taxon>Bacteroidota</taxon>
        <taxon>Chitinophagia</taxon>
        <taxon>Chitinophagales</taxon>
        <taxon>Chitinophagaceae</taxon>
        <taxon>Chitinophaga</taxon>
    </lineage>
</organism>
<dbReference type="NCBIfam" id="TIGR04057">
    <property type="entry name" value="SusC_RagA_signa"/>
    <property type="match status" value="1"/>
</dbReference>
<name>A0ABS5JAG0_9BACT</name>
<sequence>MSKNFKIRSIAGRSFLVMMLLRFCLYASAQGYSDDRVTLLAGNVSLGSIMKKIEKQTHRRFNYSENELNTNEKVNVSYNEAPLNQVLGQLFNTRGITWKYIDNGIYLRKETNEAKKEPQPAKGTSPKDSSAFPLISGKITDEEGNPLPGATIMIKGTAVGTSADAGGRFVLANIPHNAALRFTYTSFESREIVPGDRRSLSVTLKRKIGTLDETVVIGYGTTTKRFNTGAVSSVQANVIAMQPVTDPMMALEGRVPGLYINQVSGIPGANIQVLLRGKNSMANGNNPLYIIDGVPFPATSMTPEALGPTNATGNLVNGGGTSPFNGLNPGDIERIDVLKDADATAIYGSRGANGVILITTKKGRAGKTTFDLNISTGGGKVTNMVSLLNTPQYLEMRHEAFKNDNRNPGKNDYDINGKWDTTRYTDWQKVLIGGTARLTNIQAVVAGGNANTQFSIRGGYSNQTTVFPGDYSDRKASLLFSFAHSSADEKFRTSFSANYVNDKNKMPVYDFTGNILLAPDAPAVYDSLGQLNWENNTFVNPLGPTKANSVATSDNLISNLTLSYELLPGLFAKASFGYNYYATNQAAIQPLSMNAPMYIDYTFLRSNTYGNSNLKSWLAEPQINYIKKMGNGKLDILLGATFQQNTQTSSAYQASDFTSDALITNIMAAKSLLLLEDRYTQYKYNALFGRINYNWKEKYLVNLTARRDGSSRFGPGKQFGNFGAMGIGWIFSEENWIKDHFNLLSFGKIRASYGTTGNDQIPDYQYLSTYSSYVFPYQGLPSISPTRLFNPDYGWERVNKLEFGLETGFLNNRILFNADYYRNRSGNQLVAYPLPTTTGFLSVQYNRPAIVQNTGIELELTTVNIKTEKFNWSTSANISIPHNKLIKYPDIDSSSYGSKYKIGESIYINPYFKYTGVNPETGLYTVLDANNDGTMNDYIISREITQKYYGGLQNTFNLKGFELNVFVQFVNQTGADFLSRIGKVMGGNNRNAPIEAMNRWQQKGDITDIQRFSTGNSKTNAAAGWRNNSDISITDASFIRLKNIVLSYSLPSQWLKKVHLQNARIYAQGQNLFTITNYKGLDPETKNGLVLPPIRMIVGGIQLGL</sequence>
<evidence type="ECO:0000256" key="7">
    <source>
        <dbReference type="ARBA" id="ARBA00023237"/>
    </source>
</evidence>
<dbReference type="Pfam" id="PF00593">
    <property type="entry name" value="TonB_dep_Rec_b-barrel"/>
    <property type="match status" value="1"/>
</dbReference>
<dbReference type="InterPro" id="IPR037066">
    <property type="entry name" value="Plug_dom_sf"/>
</dbReference>
<dbReference type="NCBIfam" id="TIGR04056">
    <property type="entry name" value="OMP_RagA_SusC"/>
    <property type="match status" value="1"/>
</dbReference>
<evidence type="ECO:0000256" key="1">
    <source>
        <dbReference type="ARBA" id="ARBA00004571"/>
    </source>
</evidence>
<evidence type="ECO:0000256" key="3">
    <source>
        <dbReference type="ARBA" id="ARBA00022452"/>
    </source>
</evidence>
<dbReference type="Gene3D" id="3.55.50.30">
    <property type="match status" value="1"/>
</dbReference>
<dbReference type="RefSeq" id="WP_211977210.1">
    <property type="nucleotide sequence ID" value="NZ_CBFHAM010000018.1"/>
</dbReference>
<keyword evidence="2 8" id="KW-0813">Transport</keyword>
<feature type="region of interest" description="Disordered" evidence="10">
    <location>
        <begin position="111"/>
        <end position="138"/>
    </location>
</feature>
<keyword evidence="6 8" id="KW-0472">Membrane</keyword>
<feature type="domain" description="TonB-dependent receptor plug" evidence="13">
    <location>
        <begin position="225"/>
        <end position="355"/>
    </location>
</feature>
<dbReference type="InterPro" id="IPR023997">
    <property type="entry name" value="TonB-dep_OMP_SusC/RagA_CS"/>
</dbReference>
<evidence type="ECO:0000256" key="9">
    <source>
        <dbReference type="RuleBase" id="RU003357"/>
    </source>
</evidence>
<evidence type="ECO:0000256" key="10">
    <source>
        <dbReference type="SAM" id="MobiDB-lite"/>
    </source>
</evidence>
<dbReference type="Gene3D" id="2.60.40.1120">
    <property type="entry name" value="Carboxypeptidase-like, regulatory domain"/>
    <property type="match status" value="1"/>
</dbReference>
<evidence type="ECO:0000256" key="6">
    <source>
        <dbReference type="ARBA" id="ARBA00023136"/>
    </source>
</evidence>
<feature type="domain" description="TonB-dependent receptor-like beta-barrel" evidence="12">
    <location>
        <begin position="529"/>
        <end position="967"/>
    </location>
</feature>
<dbReference type="InterPro" id="IPR008969">
    <property type="entry name" value="CarboxyPept-like_regulatory"/>
</dbReference>
<accession>A0ABS5JAG0</accession>
<dbReference type="Pfam" id="PF07715">
    <property type="entry name" value="Plug"/>
    <property type="match status" value="1"/>
</dbReference>
<comment type="similarity">
    <text evidence="8 9">Belongs to the TonB-dependent receptor family.</text>
</comment>
<feature type="chain" id="PRO_5046544097" evidence="11">
    <location>
        <begin position="30"/>
        <end position="1105"/>
    </location>
</feature>
<evidence type="ECO:0000256" key="4">
    <source>
        <dbReference type="ARBA" id="ARBA00022692"/>
    </source>
</evidence>
<comment type="caution">
    <text evidence="14">The sequence shown here is derived from an EMBL/GenBank/DDBJ whole genome shotgun (WGS) entry which is preliminary data.</text>
</comment>
<evidence type="ECO:0000313" key="14">
    <source>
        <dbReference type="EMBL" id="MBS0032050.1"/>
    </source>
</evidence>
<dbReference type="InterPro" id="IPR012910">
    <property type="entry name" value="Plug_dom"/>
</dbReference>
<evidence type="ECO:0000256" key="5">
    <source>
        <dbReference type="ARBA" id="ARBA00023077"/>
    </source>
</evidence>
<dbReference type="Gene3D" id="2.40.170.20">
    <property type="entry name" value="TonB-dependent receptor, beta-barrel domain"/>
    <property type="match status" value="1"/>
</dbReference>
<dbReference type="Pfam" id="PF13715">
    <property type="entry name" value="CarbopepD_reg_2"/>
    <property type="match status" value="1"/>
</dbReference>
<evidence type="ECO:0000313" key="15">
    <source>
        <dbReference type="Proteomes" id="UP000676386"/>
    </source>
</evidence>
<reference evidence="14 15" key="1">
    <citation type="submission" date="2021-04" db="EMBL/GenBank/DDBJ databases">
        <title>Chitinophaga sp. nov., isolated from the rhizosphere soil.</title>
        <authorList>
            <person name="He S."/>
        </authorList>
    </citation>
    <scope>NUCLEOTIDE SEQUENCE [LARGE SCALE GENOMIC DNA]</scope>
    <source>
        <strain evidence="14 15">2R12</strain>
    </source>
</reference>
<keyword evidence="7 8" id="KW-0998">Cell outer membrane</keyword>
<keyword evidence="15" id="KW-1185">Reference proteome</keyword>
<dbReference type="InterPro" id="IPR036942">
    <property type="entry name" value="Beta-barrel_TonB_sf"/>
</dbReference>
<dbReference type="PROSITE" id="PS52016">
    <property type="entry name" value="TONB_DEPENDENT_REC_3"/>
    <property type="match status" value="1"/>
</dbReference>
<evidence type="ECO:0000256" key="11">
    <source>
        <dbReference type="SAM" id="SignalP"/>
    </source>
</evidence>
<dbReference type="SUPFAM" id="SSF49464">
    <property type="entry name" value="Carboxypeptidase regulatory domain-like"/>
    <property type="match status" value="1"/>
</dbReference>
<gene>
    <name evidence="14" type="ORF">KE626_32255</name>
</gene>